<dbReference type="EMBL" id="LTAG01000028">
    <property type="protein sequence ID" value="KXO17753.1"/>
    <property type="molecule type" value="Genomic_DNA"/>
</dbReference>
<gene>
    <name evidence="3" type="ORF">HMPREF3202_00729</name>
</gene>
<comment type="caution">
    <text evidence="3">The sequence shown here is derived from an EMBL/GenBank/DDBJ whole genome shotgun (WGS) entry which is preliminary data.</text>
</comment>
<keyword evidence="1" id="KW-0812">Transmembrane</keyword>
<dbReference type="InterPro" id="IPR011646">
    <property type="entry name" value="KAP_P-loop"/>
</dbReference>
<dbReference type="eggNOG" id="COG4928">
    <property type="taxonomic scope" value="Bacteria"/>
</dbReference>
<organism evidence="3 4">
    <name type="scientific">Prevotella bivia</name>
    <dbReference type="NCBI Taxonomy" id="28125"/>
    <lineage>
        <taxon>Bacteria</taxon>
        <taxon>Pseudomonadati</taxon>
        <taxon>Bacteroidota</taxon>
        <taxon>Bacteroidia</taxon>
        <taxon>Bacteroidales</taxon>
        <taxon>Prevotellaceae</taxon>
        <taxon>Prevotella</taxon>
    </lineage>
</organism>
<dbReference type="STRING" id="28125.HMPREF3202_00729"/>
<evidence type="ECO:0000259" key="2">
    <source>
        <dbReference type="Pfam" id="PF07693"/>
    </source>
</evidence>
<evidence type="ECO:0000256" key="1">
    <source>
        <dbReference type="SAM" id="Phobius"/>
    </source>
</evidence>
<feature type="transmembrane region" description="Helical" evidence="1">
    <location>
        <begin position="185"/>
        <end position="207"/>
    </location>
</feature>
<accession>A0A137SZ62</accession>
<evidence type="ECO:0000313" key="3">
    <source>
        <dbReference type="EMBL" id="KXO17753.1"/>
    </source>
</evidence>
<feature type="transmembrane region" description="Helical" evidence="1">
    <location>
        <begin position="160"/>
        <end position="179"/>
    </location>
</feature>
<name>A0A137SZ62_9BACT</name>
<dbReference type="InterPro" id="IPR027417">
    <property type="entry name" value="P-loop_NTPase"/>
</dbReference>
<keyword evidence="1" id="KW-1133">Transmembrane helix</keyword>
<dbReference type="SUPFAM" id="SSF52540">
    <property type="entry name" value="P-loop containing nucleoside triphosphate hydrolases"/>
    <property type="match status" value="1"/>
</dbReference>
<keyword evidence="1" id="KW-0472">Membrane</keyword>
<dbReference type="Proteomes" id="UP000070093">
    <property type="component" value="Unassembled WGS sequence"/>
</dbReference>
<dbReference type="Pfam" id="PF07693">
    <property type="entry name" value="KAP_NTPase"/>
    <property type="match status" value="1"/>
</dbReference>
<reference evidence="3 4" key="1">
    <citation type="submission" date="2016-02" db="EMBL/GenBank/DDBJ databases">
        <authorList>
            <person name="Wen L."/>
            <person name="He K."/>
            <person name="Yang H."/>
        </authorList>
    </citation>
    <scope>NUCLEOTIDE SEQUENCE [LARGE SCALE GENOMIC DNA]</scope>
    <source>
        <strain evidence="3 4">GED7880</strain>
    </source>
</reference>
<dbReference type="PATRIC" id="fig|28125.4.peg.717"/>
<dbReference type="AlphaFoldDB" id="A0A137SZ62"/>
<feature type="domain" description="KAP NTPase" evidence="2">
    <location>
        <begin position="52"/>
        <end position="399"/>
    </location>
</feature>
<evidence type="ECO:0000313" key="4">
    <source>
        <dbReference type="Proteomes" id="UP000070093"/>
    </source>
</evidence>
<sequence length="1042" mass="119621">METKLQSKQQYPRFIQNKPCGIDKFDGGSQERLAKTIARHFCQNDSLDEECTLPRIIGIEGIWGSGKSNVVKMLERELSDDYYFFEYDAWGHQEDLQRRSILELLTSKLIDDGILSGNATIKVKGGGTKTVSWSEKLKYLLARKTETVTEKYPLISNGMVAAFLVAVLTPIFTFIAYAVKPTPTTWWFSLLSIIIAALPVLIALCVWKWAYSKDHKYGWSYMLAIYQDKVEKDVCYETLSEDEPTVYEFKTWMQDISDFIKEKGQRKLVLVFDNMDRLPAEKVKELWSSIHTFFADSGFENVWAVIPFDETHLACAFGDETDEQTKQLTKYFINKTFPIVYRVAPPVITDYRSIFNKLFVEAFGETENEAKETINRIFRLVNPNANVREIISYINEMVALKQEWCNEILMINIALFCLKKTDILANPVEQILSGDYLNGIQTIINNDLQTQREIAALVYGVDVEDARQIPLKKYIEGCINGEEDHDINQYAETNKQFDTVLEEVIQCMDNALIDKIIHCLHKLTRKSDVILRVWQRIAQLKLKESIEKQVFPVEYQELLLHLDTESQNHVIAQLYKKIVRFNDFNGGDYFKTLDAIDRFIAQNKLACDFTSLIEAKTVKPNTFIDYIQAANATDAAYRDNATTKAYKYYQVATNSEALDNYLANLLPDNFDHADIVKTLKDNSTYTFPTLLQAITNCIDEQNVNKDNIGAIFTTYRLLASDEERPLPVTLDSTYINQLHSELETDGRNIKESGYYDLVAMQLAHGHSVSLIEGGDIKYVAELMDYYVDHGDLLVNSVGWNIPLLNETLQYMVNHKLGYKLLLSDILPQFEDIKNRIGVTDEVFIEHLAEWNTDLDKYITKNNIKDVIPDASFYDLTTKISNVLTDHINKIAFEALSEISVDTLYAQRTAHTSYYWFVAIKHLLAKIKSLPDNLTEFGKKILMDIASGTQSLNPFPNCFKNIVERLDKRKIKSTVTDIRNDFCIGKKTINAIKFQFFETWLRSHGNLKSQAGDVIDKIVKPVISDGACRSLILQNKDFYMDLH</sequence>
<proteinExistence type="predicted"/>
<protein>
    <submittedName>
        <fullName evidence="3">p-loop domain protein, KAP family</fullName>
    </submittedName>
</protein>